<keyword evidence="2" id="KW-1133">Transmembrane helix</keyword>
<evidence type="ECO:0000313" key="4">
    <source>
        <dbReference type="Proteomes" id="UP000282454"/>
    </source>
</evidence>
<evidence type="ECO:0000256" key="2">
    <source>
        <dbReference type="SAM" id="Phobius"/>
    </source>
</evidence>
<keyword evidence="2" id="KW-0812">Transmembrane</keyword>
<dbReference type="AlphaFoldDB" id="A0A421B8R3"/>
<feature type="compositionally biased region" description="Acidic residues" evidence="1">
    <location>
        <begin position="359"/>
        <end position="387"/>
    </location>
</feature>
<evidence type="ECO:0000256" key="1">
    <source>
        <dbReference type="SAM" id="MobiDB-lite"/>
    </source>
</evidence>
<feature type="region of interest" description="Disordered" evidence="1">
    <location>
        <begin position="1"/>
        <end position="322"/>
    </location>
</feature>
<feature type="transmembrane region" description="Helical" evidence="2">
    <location>
        <begin position="397"/>
        <end position="418"/>
    </location>
</feature>
<keyword evidence="2" id="KW-0472">Membrane</keyword>
<feature type="compositionally biased region" description="Low complexity" evidence="1">
    <location>
        <begin position="242"/>
        <end position="265"/>
    </location>
</feature>
<dbReference type="EMBL" id="RCDD01000001">
    <property type="protein sequence ID" value="RLK60635.1"/>
    <property type="molecule type" value="Genomic_DNA"/>
</dbReference>
<protein>
    <submittedName>
        <fullName evidence="3">Uncharacterized protein</fullName>
    </submittedName>
</protein>
<feature type="compositionally biased region" description="Pro residues" evidence="1">
    <location>
        <begin position="81"/>
        <end position="92"/>
    </location>
</feature>
<feature type="compositionally biased region" description="Basic and acidic residues" evidence="1">
    <location>
        <begin position="61"/>
        <end position="78"/>
    </location>
</feature>
<reference evidence="3 4" key="1">
    <citation type="submission" date="2018-10" db="EMBL/GenBank/DDBJ databases">
        <title>Genomic Encyclopedia of Archaeal and Bacterial Type Strains, Phase II (KMG-II): from individual species to whole genera.</title>
        <authorList>
            <person name="Goeker M."/>
        </authorList>
    </citation>
    <scope>NUCLEOTIDE SEQUENCE [LARGE SCALE GENOMIC DNA]</scope>
    <source>
        <strain evidence="3 4">DSM 45657</strain>
    </source>
</reference>
<feature type="transmembrane region" description="Helical" evidence="2">
    <location>
        <begin position="424"/>
        <end position="444"/>
    </location>
</feature>
<keyword evidence="4" id="KW-1185">Reference proteome</keyword>
<feature type="region of interest" description="Disordered" evidence="1">
    <location>
        <begin position="352"/>
        <end position="391"/>
    </location>
</feature>
<feature type="transmembrane region" description="Helical" evidence="2">
    <location>
        <begin position="456"/>
        <end position="476"/>
    </location>
</feature>
<evidence type="ECO:0000313" key="3">
    <source>
        <dbReference type="EMBL" id="RLK60635.1"/>
    </source>
</evidence>
<dbReference type="Proteomes" id="UP000282454">
    <property type="component" value="Unassembled WGS sequence"/>
</dbReference>
<proteinExistence type="predicted"/>
<feature type="compositionally biased region" description="Basic and acidic residues" evidence="1">
    <location>
        <begin position="166"/>
        <end position="182"/>
    </location>
</feature>
<name>A0A421B8R3_9PSEU</name>
<comment type="caution">
    <text evidence="3">The sequence shown here is derived from an EMBL/GenBank/DDBJ whole genome shotgun (WGS) entry which is preliminary data.</text>
</comment>
<feature type="compositionally biased region" description="Pro residues" evidence="1">
    <location>
        <begin position="266"/>
        <end position="278"/>
    </location>
</feature>
<accession>A0A421B8R3</accession>
<feature type="compositionally biased region" description="Basic and acidic residues" evidence="1">
    <location>
        <begin position="1"/>
        <end position="11"/>
    </location>
</feature>
<organism evidence="3 4">
    <name type="scientific">Actinokineospora cianjurensis</name>
    <dbReference type="NCBI Taxonomy" id="585224"/>
    <lineage>
        <taxon>Bacteria</taxon>
        <taxon>Bacillati</taxon>
        <taxon>Actinomycetota</taxon>
        <taxon>Actinomycetes</taxon>
        <taxon>Pseudonocardiales</taxon>
        <taxon>Pseudonocardiaceae</taxon>
        <taxon>Actinokineospora</taxon>
    </lineage>
</organism>
<dbReference type="RefSeq" id="WP_211346434.1">
    <property type="nucleotide sequence ID" value="NZ_RCDD01000001.1"/>
</dbReference>
<gene>
    <name evidence="3" type="ORF">CLV68_1144</name>
</gene>
<sequence length="478" mass="52481">MSQEGGSERTQRTVAELLAKYGGSPGDGAPRRRRRKPDDASETAPQAIIDRVMSDSGKLLPIREDQPPHERASHRQDRGPAAPPPQAPPPAQQAPQLPRRTRPDQPQARVDQQPPTQQHPPVAPPRREPQVDPRQAARPVVEPRLPEPPRQPQRPDDPRPPQGRPDQGRPDQGRPEQPEQRHPQAPPPPHPRPVDPREQHGPQAAARPRPDAAEPLTEQLPRVPADDQLPDPGEPPAGLGKAPNRAPLPRRAPSGARRPPQVSQPLPVPPQASQPLPVPQVSQPLPVPPRQPGYREFAGDSAETAVDPTGPPPEFREEFTGFDDKAATRFTGYSAHDEFADRLDDDLDDRFDKDRFDQDLDDRFDEDDEPDRARDDLDDDEDEPDAEAEPRSAGREWLIMVGQLGLGVVGGAVVWLIFNWLWRVLPAAALVGALAVIVGLVLIVRKVRRAEDLQTTVLAVLVGLLATVSPAALLLLGR</sequence>